<dbReference type="EMBL" id="BPLR01010326">
    <property type="protein sequence ID" value="GIY38588.1"/>
    <property type="molecule type" value="Genomic_DNA"/>
</dbReference>
<dbReference type="AlphaFoldDB" id="A0AAV4SVT8"/>
<protein>
    <submittedName>
        <fullName evidence="1">Uncharacterized protein</fullName>
    </submittedName>
</protein>
<reference evidence="1 2" key="1">
    <citation type="submission" date="2021-06" db="EMBL/GenBank/DDBJ databases">
        <title>Caerostris extrusa draft genome.</title>
        <authorList>
            <person name="Kono N."/>
            <person name="Arakawa K."/>
        </authorList>
    </citation>
    <scope>NUCLEOTIDE SEQUENCE [LARGE SCALE GENOMIC DNA]</scope>
</reference>
<proteinExistence type="predicted"/>
<sequence length="102" mass="11522">MLAKRFREIVDLLQMPPIIIFNLPLNRCPLLPLAPVWLSSQLGVSGFRSCSTEGDIRLGSLKHRWIHNSLTFNCRLLALKTVRPNVVVVVVSLMGGWVQLLF</sequence>
<evidence type="ECO:0000313" key="2">
    <source>
        <dbReference type="Proteomes" id="UP001054945"/>
    </source>
</evidence>
<name>A0AAV4SVT8_CAEEX</name>
<comment type="caution">
    <text evidence="1">The sequence shown here is derived from an EMBL/GenBank/DDBJ whole genome shotgun (WGS) entry which is preliminary data.</text>
</comment>
<accession>A0AAV4SVT8</accession>
<evidence type="ECO:0000313" key="1">
    <source>
        <dbReference type="EMBL" id="GIY38588.1"/>
    </source>
</evidence>
<organism evidence="1 2">
    <name type="scientific">Caerostris extrusa</name>
    <name type="common">Bark spider</name>
    <name type="synonym">Caerostris bankana</name>
    <dbReference type="NCBI Taxonomy" id="172846"/>
    <lineage>
        <taxon>Eukaryota</taxon>
        <taxon>Metazoa</taxon>
        <taxon>Ecdysozoa</taxon>
        <taxon>Arthropoda</taxon>
        <taxon>Chelicerata</taxon>
        <taxon>Arachnida</taxon>
        <taxon>Araneae</taxon>
        <taxon>Araneomorphae</taxon>
        <taxon>Entelegynae</taxon>
        <taxon>Araneoidea</taxon>
        <taxon>Araneidae</taxon>
        <taxon>Caerostris</taxon>
    </lineage>
</organism>
<gene>
    <name evidence="1" type="ORF">CEXT_609531</name>
</gene>
<keyword evidence="2" id="KW-1185">Reference proteome</keyword>
<dbReference type="Proteomes" id="UP001054945">
    <property type="component" value="Unassembled WGS sequence"/>
</dbReference>